<reference evidence="1" key="1">
    <citation type="journal article" date="2019" name="bioRxiv">
        <title>The Genome of the Zebra Mussel, Dreissena polymorpha: A Resource for Invasive Species Research.</title>
        <authorList>
            <person name="McCartney M.A."/>
            <person name="Auch B."/>
            <person name="Kono T."/>
            <person name="Mallez S."/>
            <person name="Zhang Y."/>
            <person name="Obille A."/>
            <person name="Becker A."/>
            <person name="Abrahante J.E."/>
            <person name="Garbe J."/>
            <person name="Badalamenti J.P."/>
            <person name="Herman A."/>
            <person name="Mangelson H."/>
            <person name="Liachko I."/>
            <person name="Sullivan S."/>
            <person name="Sone E.D."/>
            <person name="Koren S."/>
            <person name="Silverstein K.A.T."/>
            <person name="Beckman K.B."/>
            <person name="Gohl D.M."/>
        </authorList>
    </citation>
    <scope>NUCLEOTIDE SEQUENCE</scope>
    <source>
        <strain evidence="1">Duluth1</strain>
        <tissue evidence="1">Whole animal</tissue>
    </source>
</reference>
<name>A0A9D4LTZ0_DREPO</name>
<sequence>MCQQTKNMWNVIVSVDGIGSLIKGRIRDYVSLQEADEQKDEENNDGCGNID</sequence>
<dbReference type="AlphaFoldDB" id="A0A9D4LTZ0"/>
<gene>
    <name evidence="1" type="ORF">DPMN_028029</name>
</gene>
<protein>
    <submittedName>
        <fullName evidence="1">Uncharacterized protein</fullName>
    </submittedName>
</protein>
<dbReference type="Proteomes" id="UP000828390">
    <property type="component" value="Unassembled WGS sequence"/>
</dbReference>
<evidence type="ECO:0000313" key="2">
    <source>
        <dbReference type="Proteomes" id="UP000828390"/>
    </source>
</evidence>
<accession>A0A9D4LTZ0</accession>
<proteinExistence type="predicted"/>
<organism evidence="1 2">
    <name type="scientific">Dreissena polymorpha</name>
    <name type="common">Zebra mussel</name>
    <name type="synonym">Mytilus polymorpha</name>
    <dbReference type="NCBI Taxonomy" id="45954"/>
    <lineage>
        <taxon>Eukaryota</taxon>
        <taxon>Metazoa</taxon>
        <taxon>Spiralia</taxon>
        <taxon>Lophotrochozoa</taxon>
        <taxon>Mollusca</taxon>
        <taxon>Bivalvia</taxon>
        <taxon>Autobranchia</taxon>
        <taxon>Heteroconchia</taxon>
        <taxon>Euheterodonta</taxon>
        <taxon>Imparidentia</taxon>
        <taxon>Neoheterodontei</taxon>
        <taxon>Myida</taxon>
        <taxon>Dreissenoidea</taxon>
        <taxon>Dreissenidae</taxon>
        <taxon>Dreissena</taxon>
    </lineage>
</organism>
<reference evidence="1" key="2">
    <citation type="submission" date="2020-11" db="EMBL/GenBank/DDBJ databases">
        <authorList>
            <person name="McCartney M.A."/>
            <person name="Auch B."/>
            <person name="Kono T."/>
            <person name="Mallez S."/>
            <person name="Becker A."/>
            <person name="Gohl D.M."/>
            <person name="Silverstein K.A.T."/>
            <person name="Koren S."/>
            <person name="Bechman K.B."/>
            <person name="Herman A."/>
            <person name="Abrahante J.E."/>
            <person name="Garbe J."/>
        </authorList>
    </citation>
    <scope>NUCLEOTIDE SEQUENCE</scope>
    <source>
        <strain evidence="1">Duluth1</strain>
        <tissue evidence="1">Whole animal</tissue>
    </source>
</reference>
<evidence type="ECO:0000313" key="1">
    <source>
        <dbReference type="EMBL" id="KAH3864995.1"/>
    </source>
</evidence>
<keyword evidence="2" id="KW-1185">Reference proteome</keyword>
<comment type="caution">
    <text evidence="1">The sequence shown here is derived from an EMBL/GenBank/DDBJ whole genome shotgun (WGS) entry which is preliminary data.</text>
</comment>
<dbReference type="EMBL" id="JAIWYP010000002">
    <property type="protein sequence ID" value="KAH3864995.1"/>
    <property type="molecule type" value="Genomic_DNA"/>
</dbReference>